<keyword evidence="2" id="KW-0732">Signal</keyword>
<evidence type="ECO:0000256" key="2">
    <source>
        <dbReference type="SAM" id="SignalP"/>
    </source>
</evidence>
<accession>A0A9D1CPH1</accession>
<name>A0A9D1CPH1_9FIRM</name>
<feature type="region of interest" description="Disordered" evidence="1">
    <location>
        <begin position="38"/>
        <end position="77"/>
    </location>
</feature>
<feature type="chain" id="PRO_5039503721" description="Lipoprotein" evidence="2">
    <location>
        <begin position="29"/>
        <end position="77"/>
    </location>
</feature>
<dbReference type="AlphaFoldDB" id="A0A9D1CPH1"/>
<feature type="signal peptide" evidence="2">
    <location>
        <begin position="1"/>
        <end position="28"/>
    </location>
</feature>
<evidence type="ECO:0000313" key="4">
    <source>
        <dbReference type="Proteomes" id="UP000886874"/>
    </source>
</evidence>
<proteinExistence type="predicted"/>
<evidence type="ECO:0000313" key="3">
    <source>
        <dbReference type="EMBL" id="HIQ70535.1"/>
    </source>
</evidence>
<sequence>MTKRTLTAVAAAAVLAAVLTGCSGSVYYEDPMDPMYRGNVSTTEDGRVNGTNRDLERGLYPYEGTMPNRGTGMTGGR</sequence>
<dbReference type="EMBL" id="DVFN01000137">
    <property type="protein sequence ID" value="HIQ70535.1"/>
    <property type="molecule type" value="Genomic_DNA"/>
</dbReference>
<dbReference type="Proteomes" id="UP000886874">
    <property type="component" value="Unassembled WGS sequence"/>
</dbReference>
<protein>
    <recommendedName>
        <fullName evidence="5">Lipoprotein</fullName>
    </recommendedName>
</protein>
<gene>
    <name evidence="3" type="ORF">IAA67_09440</name>
</gene>
<organism evidence="3 4">
    <name type="scientific">Candidatus Avoscillospira stercorigallinarum</name>
    <dbReference type="NCBI Taxonomy" id="2840708"/>
    <lineage>
        <taxon>Bacteria</taxon>
        <taxon>Bacillati</taxon>
        <taxon>Bacillota</taxon>
        <taxon>Clostridia</taxon>
        <taxon>Eubacteriales</taxon>
        <taxon>Oscillospiraceae</taxon>
        <taxon>Oscillospiraceae incertae sedis</taxon>
        <taxon>Candidatus Avoscillospira</taxon>
    </lineage>
</organism>
<reference evidence="3" key="1">
    <citation type="submission" date="2020-10" db="EMBL/GenBank/DDBJ databases">
        <authorList>
            <person name="Gilroy R."/>
        </authorList>
    </citation>
    <scope>NUCLEOTIDE SEQUENCE</scope>
    <source>
        <strain evidence="3">ChiSjej2B20-13462</strain>
    </source>
</reference>
<dbReference type="PROSITE" id="PS51257">
    <property type="entry name" value="PROKAR_LIPOPROTEIN"/>
    <property type="match status" value="1"/>
</dbReference>
<evidence type="ECO:0008006" key="5">
    <source>
        <dbReference type="Google" id="ProtNLM"/>
    </source>
</evidence>
<comment type="caution">
    <text evidence="3">The sequence shown here is derived from an EMBL/GenBank/DDBJ whole genome shotgun (WGS) entry which is preliminary data.</text>
</comment>
<reference evidence="3" key="2">
    <citation type="journal article" date="2021" name="PeerJ">
        <title>Extensive microbial diversity within the chicken gut microbiome revealed by metagenomics and culture.</title>
        <authorList>
            <person name="Gilroy R."/>
            <person name="Ravi A."/>
            <person name="Getino M."/>
            <person name="Pursley I."/>
            <person name="Horton D.L."/>
            <person name="Alikhan N.F."/>
            <person name="Baker D."/>
            <person name="Gharbi K."/>
            <person name="Hall N."/>
            <person name="Watson M."/>
            <person name="Adriaenssens E.M."/>
            <person name="Foster-Nyarko E."/>
            <person name="Jarju S."/>
            <person name="Secka A."/>
            <person name="Antonio M."/>
            <person name="Oren A."/>
            <person name="Chaudhuri R.R."/>
            <person name="La Ragione R."/>
            <person name="Hildebrand F."/>
            <person name="Pallen M.J."/>
        </authorList>
    </citation>
    <scope>NUCLEOTIDE SEQUENCE</scope>
    <source>
        <strain evidence="3">ChiSjej2B20-13462</strain>
    </source>
</reference>
<evidence type="ECO:0000256" key="1">
    <source>
        <dbReference type="SAM" id="MobiDB-lite"/>
    </source>
</evidence>